<comment type="caution">
    <text evidence="1">The sequence shown here is derived from an EMBL/GenBank/DDBJ whole genome shotgun (WGS) entry which is preliminary data.</text>
</comment>
<dbReference type="STRING" id="3871.A0A394DBM2"/>
<keyword evidence="2" id="KW-1185">Reference proteome</keyword>
<dbReference type="Gramene" id="OIW20732">
    <property type="protein sequence ID" value="OIW20732"/>
    <property type="gene ID" value="TanjilG_21795"/>
</dbReference>
<dbReference type="Proteomes" id="UP000188354">
    <property type="component" value="Unassembled WGS sequence"/>
</dbReference>
<evidence type="ECO:0008006" key="3">
    <source>
        <dbReference type="Google" id="ProtNLM"/>
    </source>
</evidence>
<dbReference type="EMBL" id="MLAU01014237">
    <property type="protein sequence ID" value="OIW20732.1"/>
    <property type="molecule type" value="Genomic_DNA"/>
</dbReference>
<name>A0A394DBM2_LUPAN</name>
<sequence>MLPYNIIIFSIDSLLIPSRINIMQSETRPNLDLNITKALNDNHNFNVAALLLSIFGVVDEFENDEGDAKIMLFVPLDDAFAVHHHRQACEIVCVQHYIVLMKTRIQRQA</sequence>
<dbReference type="InterPro" id="IPR036378">
    <property type="entry name" value="FAS1_dom_sf"/>
</dbReference>
<evidence type="ECO:0000313" key="2">
    <source>
        <dbReference type="Proteomes" id="UP000188354"/>
    </source>
</evidence>
<gene>
    <name evidence="1" type="ORF">TanjilG_21795</name>
</gene>
<organism evidence="1 2">
    <name type="scientific">Lupinus angustifolius</name>
    <name type="common">Narrow-leaved blue lupine</name>
    <dbReference type="NCBI Taxonomy" id="3871"/>
    <lineage>
        <taxon>Eukaryota</taxon>
        <taxon>Viridiplantae</taxon>
        <taxon>Streptophyta</taxon>
        <taxon>Embryophyta</taxon>
        <taxon>Tracheophyta</taxon>
        <taxon>Spermatophyta</taxon>
        <taxon>Magnoliopsida</taxon>
        <taxon>eudicotyledons</taxon>
        <taxon>Gunneridae</taxon>
        <taxon>Pentapetalae</taxon>
        <taxon>rosids</taxon>
        <taxon>fabids</taxon>
        <taxon>Fabales</taxon>
        <taxon>Fabaceae</taxon>
        <taxon>Papilionoideae</taxon>
        <taxon>50 kb inversion clade</taxon>
        <taxon>genistoids sensu lato</taxon>
        <taxon>core genistoids</taxon>
        <taxon>Genisteae</taxon>
        <taxon>Lupinus</taxon>
    </lineage>
</organism>
<protein>
    <recommendedName>
        <fullName evidence="3">FAS1 domain-containing protein</fullName>
    </recommendedName>
</protein>
<proteinExistence type="predicted"/>
<evidence type="ECO:0000313" key="1">
    <source>
        <dbReference type="EMBL" id="OIW20732.1"/>
    </source>
</evidence>
<accession>A0A394DBM2</accession>
<reference evidence="1 2" key="1">
    <citation type="journal article" date="2017" name="Plant Biotechnol. J.">
        <title>A comprehensive draft genome sequence for lupin (Lupinus angustifolius), an emerging health food: insights into plant-microbe interactions and legume evolution.</title>
        <authorList>
            <person name="Hane J.K."/>
            <person name="Ming Y."/>
            <person name="Kamphuis L.G."/>
            <person name="Nelson M.N."/>
            <person name="Garg G."/>
            <person name="Atkins C.A."/>
            <person name="Bayer P.E."/>
            <person name="Bravo A."/>
            <person name="Bringans S."/>
            <person name="Cannon S."/>
            <person name="Edwards D."/>
            <person name="Foley R."/>
            <person name="Gao L.L."/>
            <person name="Harrison M.J."/>
            <person name="Huang W."/>
            <person name="Hurgobin B."/>
            <person name="Li S."/>
            <person name="Liu C.W."/>
            <person name="McGrath A."/>
            <person name="Morahan G."/>
            <person name="Murray J."/>
            <person name="Weller J."/>
            <person name="Jian J."/>
            <person name="Singh K.B."/>
        </authorList>
    </citation>
    <scope>NUCLEOTIDE SEQUENCE [LARGE SCALE GENOMIC DNA]</scope>
    <source>
        <strain evidence="2">cv. Tanjil</strain>
        <tissue evidence="1">Whole plant</tissue>
    </source>
</reference>
<dbReference type="AlphaFoldDB" id="A0A394DBM2"/>
<dbReference type="SUPFAM" id="SSF82153">
    <property type="entry name" value="FAS1 domain"/>
    <property type="match status" value="1"/>
</dbReference>